<reference evidence="2" key="1">
    <citation type="journal article" date="2022" name="Mol. Ecol. Resour.">
        <title>The genomes of chicory, endive, great burdock and yacon provide insights into Asteraceae palaeo-polyploidization history and plant inulin production.</title>
        <authorList>
            <person name="Fan W."/>
            <person name="Wang S."/>
            <person name="Wang H."/>
            <person name="Wang A."/>
            <person name="Jiang F."/>
            <person name="Liu H."/>
            <person name="Zhao H."/>
            <person name="Xu D."/>
            <person name="Zhang Y."/>
        </authorList>
    </citation>
    <scope>NUCLEOTIDE SEQUENCE [LARGE SCALE GENOMIC DNA]</scope>
    <source>
        <strain evidence="2">cv. Punajuju</strain>
    </source>
</reference>
<reference evidence="1 2" key="2">
    <citation type="journal article" date="2022" name="Mol. Ecol. Resour.">
        <title>The genomes of chicory, endive, great burdock and yacon provide insights into Asteraceae paleo-polyploidization history and plant inulin production.</title>
        <authorList>
            <person name="Fan W."/>
            <person name="Wang S."/>
            <person name="Wang H."/>
            <person name="Wang A."/>
            <person name="Jiang F."/>
            <person name="Liu H."/>
            <person name="Zhao H."/>
            <person name="Xu D."/>
            <person name="Zhang Y."/>
        </authorList>
    </citation>
    <scope>NUCLEOTIDE SEQUENCE [LARGE SCALE GENOMIC DNA]</scope>
    <source>
        <strain evidence="2">cv. Punajuju</strain>
        <tissue evidence="1">Leaves</tissue>
    </source>
</reference>
<name>A0ACB9DZZ7_CICIN</name>
<keyword evidence="2" id="KW-1185">Reference proteome</keyword>
<gene>
    <name evidence="1" type="ORF">L2E82_22985</name>
</gene>
<evidence type="ECO:0000313" key="1">
    <source>
        <dbReference type="EMBL" id="KAI3751893.1"/>
    </source>
</evidence>
<proteinExistence type="predicted"/>
<protein>
    <submittedName>
        <fullName evidence="1">Uncharacterized protein</fullName>
    </submittedName>
</protein>
<comment type="caution">
    <text evidence="1">The sequence shown here is derived from an EMBL/GenBank/DDBJ whole genome shotgun (WGS) entry which is preliminary data.</text>
</comment>
<dbReference type="Proteomes" id="UP001055811">
    <property type="component" value="Linkage Group LG04"/>
</dbReference>
<organism evidence="1 2">
    <name type="scientific">Cichorium intybus</name>
    <name type="common">Chicory</name>
    <dbReference type="NCBI Taxonomy" id="13427"/>
    <lineage>
        <taxon>Eukaryota</taxon>
        <taxon>Viridiplantae</taxon>
        <taxon>Streptophyta</taxon>
        <taxon>Embryophyta</taxon>
        <taxon>Tracheophyta</taxon>
        <taxon>Spermatophyta</taxon>
        <taxon>Magnoliopsida</taxon>
        <taxon>eudicotyledons</taxon>
        <taxon>Gunneridae</taxon>
        <taxon>Pentapetalae</taxon>
        <taxon>asterids</taxon>
        <taxon>campanulids</taxon>
        <taxon>Asterales</taxon>
        <taxon>Asteraceae</taxon>
        <taxon>Cichorioideae</taxon>
        <taxon>Cichorieae</taxon>
        <taxon>Cichoriinae</taxon>
        <taxon>Cichorium</taxon>
    </lineage>
</organism>
<sequence length="313" mass="36396">MQHTTLSQPQSQPLQTPLLFKPQATLQSITQQPYQPQPSQYQYQEAEQSYEDEEEGWVPQQQPPQQQWNRGRGPPRRAPQQQPPQGQQGYNDHQYPGNVVRPLYFAQPRGQSVASHFQPREYNDSSPIYIPDDIDSQVKIRPQLLGILPEFRGYKQDDPYNHLYEFMAIANTNTPRNTNKNIFRLRLFPFTLKDKANKTTKIWRAIQNFQQKPGEAFHEALYRLKELMRSCPHHDIPKWQLVRHFFEGATETNQAMINASSSGTIMMMDPDEEWQLLEQLSNGSKANFSTRKTVDTAAVVGADADWRKEAKRK</sequence>
<evidence type="ECO:0000313" key="2">
    <source>
        <dbReference type="Proteomes" id="UP001055811"/>
    </source>
</evidence>
<accession>A0ACB9DZZ7</accession>
<dbReference type="EMBL" id="CM042012">
    <property type="protein sequence ID" value="KAI3751893.1"/>
    <property type="molecule type" value="Genomic_DNA"/>
</dbReference>